<dbReference type="InterPro" id="IPR015422">
    <property type="entry name" value="PyrdxlP-dep_Trfase_small"/>
</dbReference>
<keyword evidence="3" id="KW-0663">Pyridoxal phosphate</keyword>
<dbReference type="GO" id="GO:0005829">
    <property type="term" value="C:cytosol"/>
    <property type="evidence" value="ECO:0007669"/>
    <property type="project" value="TreeGrafter"/>
</dbReference>
<evidence type="ECO:0000313" key="6">
    <source>
        <dbReference type="Proteomes" id="UP000548476"/>
    </source>
</evidence>
<dbReference type="SUPFAM" id="SSF53383">
    <property type="entry name" value="PLP-dependent transferases"/>
    <property type="match status" value="1"/>
</dbReference>
<gene>
    <name evidence="5" type="ORF">HNR73_004792</name>
</gene>
<dbReference type="GO" id="GO:0006545">
    <property type="term" value="P:glycine biosynthetic process"/>
    <property type="evidence" value="ECO:0007669"/>
    <property type="project" value="TreeGrafter"/>
</dbReference>
<dbReference type="InterPro" id="IPR015424">
    <property type="entry name" value="PyrdxlP-dep_Trfase"/>
</dbReference>
<accession>A0A841FWQ8</accession>
<dbReference type="Proteomes" id="UP000548476">
    <property type="component" value="Unassembled WGS sequence"/>
</dbReference>
<evidence type="ECO:0000256" key="3">
    <source>
        <dbReference type="ARBA" id="ARBA00022898"/>
    </source>
</evidence>
<dbReference type="GO" id="GO:0008732">
    <property type="term" value="F:L-allo-threonine aldolase activity"/>
    <property type="evidence" value="ECO:0007669"/>
    <property type="project" value="TreeGrafter"/>
</dbReference>
<dbReference type="PANTHER" id="PTHR48097:SF9">
    <property type="entry name" value="L-THREONINE ALDOLASE"/>
    <property type="match status" value="1"/>
</dbReference>
<comment type="caution">
    <text evidence="5">The sequence shown here is derived from an EMBL/GenBank/DDBJ whole genome shotgun (WGS) entry which is preliminary data.</text>
</comment>
<evidence type="ECO:0000256" key="1">
    <source>
        <dbReference type="ARBA" id="ARBA00001933"/>
    </source>
</evidence>
<feature type="domain" description="Aromatic amino acid beta-eliminating lyase/threonine aldolase" evidence="4">
    <location>
        <begin position="38"/>
        <end position="282"/>
    </location>
</feature>
<organism evidence="5 6">
    <name type="scientific">Phytomonospora endophytica</name>
    <dbReference type="NCBI Taxonomy" id="714109"/>
    <lineage>
        <taxon>Bacteria</taxon>
        <taxon>Bacillati</taxon>
        <taxon>Actinomycetota</taxon>
        <taxon>Actinomycetes</taxon>
        <taxon>Micromonosporales</taxon>
        <taxon>Micromonosporaceae</taxon>
        <taxon>Phytomonospora</taxon>
    </lineage>
</organism>
<dbReference type="Gene3D" id="3.40.640.10">
    <property type="entry name" value="Type I PLP-dependent aspartate aminotransferase-like (Major domain)"/>
    <property type="match status" value="1"/>
</dbReference>
<dbReference type="InterPro" id="IPR001597">
    <property type="entry name" value="ArAA_b-elim_lyase/Thr_aldolase"/>
</dbReference>
<evidence type="ECO:0000256" key="2">
    <source>
        <dbReference type="ARBA" id="ARBA00006966"/>
    </source>
</evidence>
<dbReference type="AlphaFoldDB" id="A0A841FWQ8"/>
<sequence length="361" mass="39490">MTTDAPRPEIRRSLSSHAPLRRKPRVVLARLMERPEADAPVYGPDSAMALLERRIAELLGKERALFFPSGTMAQQVALRMHAEMRGRRGFAAHPTNHLDLWEQQGYDVVHGLHYVRVGDANELMTTEDLAGIGEPVAAVLWELPQREIGGLLPEWDELREQIATVRSTGAATHLDGARLWEAQTFYERPFDEIAALFDTVYVSLYKGLQGIRGAVLASDAATIAEAEVWRWRLGGQIPDAWPLALAALDGLDNVLPRMAAFRDHAVALAAALNADGIATTVPLVPQTPMFHVHLPVGRRAASEASRVLLEETGTHLFGGTGSTPLPGRCAFEVSVGENAMEFEPEELAGLVRELVERAKAA</sequence>
<dbReference type="Gene3D" id="3.90.1150.10">
    <property type="entry name" value="Aspartate Aminotransferase, domain 1"/>
    <property type="match status" value="1"/>
</dbReference>
<evidence type="ECO:0000313" key="5">
    <source>
        <dbReference type="EMBL" id="MBB6036919.1"/>
    </source>
</evidence>
<dbReference type="EMBL" id="JACHGT010000010">
    <property type="protein sequence ID" value="MBB6036919.1"/>
    <property type="molecule type" value="Genomic_DNA"/>
</dbReference>
<comment type="similarity">
    <text evidence="2">Belongs to the threonine aldolase family.</text>
</comment>
<dbReference type="Pfam" id="PF01212">
    <property type="entry name" value="Beta_elim_lyase"/>
    <property type="match status" value="1"/>
</dbReference>
<protein>
    <submittedName>
        <fullName evidence="5">Threonine aldolase</fullName>
    </submittedName>
</protein>
<keyword evidence="6" id="KW-1185">Reference proteome</keyword>
<dbReference type="PANTHER" id="PTHR48097">
    <property type="entry name" value="L-THREONINE ALDOLASE-RELATED"/>
    <property type="match status" value="1"/>
</dbReference>
<comment type="cofactor">
    <cofactor evidence="1">
        <name>pyridoxal 5'-phosphate</name>
        <dbReference type="ChEBI" id="CHEBI:597326"/>
    </cofactor>
</comment>
<name>A0A841FWQ8_9ACTN</name>
<dbReference type="RefSeq" id="WP_184789750.1">
    <property type="nucleotide sequence ID" value="NZ_BONT01000056.1"/>
</dbReference>
<proteinExistence type="inferred from homology"/>
<evidence type="ECO:0000259" key="4">
    <source>
        <dbReference type="Pfam" id="PF01212"/>
    </source>
</evidence>
<reference evidence="5 6" key="1">
    <citation type="submission" date="2020-08" db="EMBL/GenBank/DDBJ databases">
        <title>Genomic Encyclopedia of Type Strains, Phase IV (KMG-IV): sequencing the most valuable type-strain genomes for metagenomic binning, comparative biology and taxonomic classification.</title>
        <authorList>
            <person name="Goeker M."/>
        </authorList>
    </citation>
    <scope>NUCLEOTIDE SEQUENCE [LARGE SCALE GENOMIC DNA]</scope>
    <source>
        <strain evidence="5 6">YIM 65646</strain>
    </source>
</reference>
<dbReference type="GO" id="GO:0006567">
    <property type="term" value="P:L-threonine catabolic process"/>
    <property type="evidence" value="ECO:0007669"/>
    <property type="project" value="TreeGrafter"/>
</dbReference>
<dbReference type="InterPro" id="IPR015421">
    <property type="entry name" value="PyrdxlP-dep_Trfase_major"/>
</dbReference>